<comment type="caution">
    <text evidence="3">The sequence shown here is derived from an EMBL/GenBank/DDBJ whole genome shotgun (WGS) entry which is preliminary data.</text>
</comment>
<dbReference type="EMBL" id="QQWE01000003">
    <property type="protein sequence ID" value="REJ57748.1"/>
    <property type="molecule type" value="Genomic_DNA"/>
</dbReference>
<name>A0A3E0MDU4_MICAE</name>
<evidence type="ECO:0000256" key="1">
    <source>
        <dbReference type="ARBA" id="ARBA00023004"/>
    </source>
</evidence>
<dbReference type="PANTHER" id="PTHR11735">
    <property type="entry name" value="TRNA N6-ADENOSINE THREONYLCARBAMOYLTRANSFERASE"/>
    <property type="match status" value="1"/>
</dbReference>
<dbReference type="InterPro" id="IPR000905">
    <property type="entry name" value="Gcp-like_dom"/>
</dbReference>
<keyword evidence="3" id="KW-0808">Transferase</keyword>
<protein>
    <submittedName>
        <fullName evidence="3">tRNA (Adenosine(37)-N6)-threonylcarbamoyltransferase complex transferase subunit TsaD</fullName>
    </submittedName>
</protein>
<organism evidence="3 4">
    <name type="scientific">Microcystis aeruginosa DA14</name>
    <dbReference type="NCBI Taxonomy" id="1987506"/>
    <lineage>
        <taxon>Bacteria</taxon>
        <taxon>Bacillati</taxon>
        <taxon>Cyanobacteriota</taxon>
        <taxon>Cyanophyceae</taxon>
        <taxon>Oscillatoriophycideae</taxon>
        <taxon>Chroococcales</taxon>
        <taxon>Microcystaceae</taxon>
        <taxon>Microcystis</taxon>
    </lineage>
</organism>
<keyword evidence="1" id="KW-0408">Iron</keyword>
<proteinExistence type="predicted"/>
<evidence type="ECO:0000313" key="4">
    <source>
        <dbReference type="Proteomes" id="UP000256301"/>
    </source>
</evidence>
<sequence>PRRFAFPRPLHGRPKPDFSLSGLKTAVRMAAEDLRAASGTLCAQDVADLCASFQAAVADMVADRCRQAIRLFRARHGEPTALVVAGGVGANQTLKTVLQKTADEACLQLVVPPPKLCTDNGAMIAWAGAERLRLGLSDPLGVAPRARWPLDAGAVTIGSGRLGAKA</sequence>
<feature type="non-terminal residue" evidence="3">
    <location>
        <position position="1"/>
    </location>
</feature>
<dbReference type="GO" id="GO:0016740">
    <property type="term" value="F:transferase activity"/>
    <property type="evidence" value="ECO:0007669"/>
    <property type="project" value="UniProtKB-KW"/>
</dbReference>
<dbReference type="AlphaFoldDB" id="A0A3E0MDU4"/>
<dbReference type="Proteomes" id="UP000256301">
    <property type="component" value="Unassembled WGS sequence"/>
</dbReference>
<dbReference type="InterPro" id="IPR043129">
    <property type="entry name" value="ATPase_NBD"/>
</dbReference>
<evidence type="ECO:0000259" key="2">
    <source>
        <dbReference type="Pfam" id="PF00814"/>
    </source>
</evidence>
<dbReference type="Pfam" id="PF00814">
    <property type="entry name" value="TsaD"/>
    <property type="match status" value="1"/>
</dbReference>
<dbReference type="SUPFAM" id="SSF53067">
    <property type="entry name" value="Actin-like ATPase domain"/>
    <property type="match status" value="1"/>
</dbReference>
<dbReference type="Gene3D" id="3.30.420.40">
    <property type="match status" value="1"/>
</dbReference>
<dbReference type="PANTHER" id="PTHR11735:SF6">
    <property type="entry name" value="TRNA N6-ADENOSINE THREONYLCARBAMOYLTRANSFERASE, MITOCHONDRIAL"/>
    <property type="match status" value="1"/>
</dbReference>
<feature type="domain" description="Gcp-like" evidence="2">
    <location>
        <begin position="4"/>
        <end position="126"/>
    </location>
</feature>
<accession>A0A3E0MDU4</accession>
<evidence type="ECO:0000313" key="3">
    <source>
        <dbReference type="EMBL" id="REJ57748.1"/>
    </source>
</evidence>
<reference evidence="3 4" key="1">
    <citation type="submission" date="2017-08" db="EMBL/GenBank/DDBJ databases">
        <title>Functional genomic and metabolic studies of the symbiotic interactions of six Microcystis-dominated communities.</title>
        <authorList>
            <person name="Li Q."/>
            <person name="Lin F."/>
        </authorList>
    </citation>
    <scope>NUCLEOTIDE SEQUENCE [LARGE SCALE GENOMIC DNA]</scope>
    <source>
        <strain evidence="3">DA14</strain>
    </source>
</reference>
<gene>
    <name evidence="3" type="ORF">DWQ56_10835</name>
</gene>